<evidence type="ECO:0000313" key="2">
    <source>
        <dbReference type="EMBL" id="KPD03600.1"/>
    </source>
</evidence>
<dbReference type="Proteomes" id="UP000053226">
    <property type="component" value="Unassembled WGS sequence"/>
</dbReference>
<evidence type="ECO:0000259" key="1">
    <source>
        <dbReference type="Pfam" id="PF13649"/>
    </source>
</evidence>
<organism evidence="2 3">
    <name type="scientific">Moellerella wisconsensis ATCC 35017</name>
    <dbReference type="NCBI Taxonomy" id="1354267"/>
    <lineage>
        <taxon>Bacteria</taxon>
        <taxon>Pseudomonadati</taxon>
        <taxon>Pseudomonadota</taxon>
        <taxon>Gammaproteobacteria</taxon>
        <taxon>Enterobacterales</taxon>
        <taxon>Morganellaceae</taxon>
        <taxon>Moellerella</taxon>
    </lineage>
</organism>
<feature type="domain" description="Methyltransferase" evidence="1">
    <location>
        <begin position="64"/>
        <end position="139"/>
    </location>
</feature>
<protein>
    <recommendedName>
        <fullName evidence="1">Methyltransferase domain-containing protein</fullName>
    </recommendedName>
</protein>
<dbReference type="EMBL" id="LGAA01000009">
    <property type="protein sequence ID" value="KPD03600.1"/>
    <property type="molecule type" value="Genomic_DNA"/>
</dbReference>
<dbReference type="CDD" id="cd02440">
    <property type="entry name" value="AdoMet_MTases"/>
    <property type="match status" value="1"/>
</dbReference>
<accession>A0A0N0IB90</accession>
<gene>
    <name evidence="2" type="ORF">M992_0890</name>
</gene>
<reference evidence="2 3" key="1">
    <citation type="submission" date="2015-07" db="EMBL/GenBank/DDBJ databases">
        <title>ATOL: Assembling a taxonomically balanced genome-scale reconstruction of the evolutionary history of the Enterobacteriaceae.</title>
        <authorList>
            <person name="Plunkett G.III."/>
            <person name="Neeno-Eckwall E.C."/>
            <person name="Glasner J.D."/>
            <person name="Perna N.T."/>
        </authorList>
    </citation>
    <scope>NUCLEOTIDE SEQUENCE [LARGE SCALE GENOMIC DNA]</scope>
    <source>
        <strain evidence="2 3">ATCC 35017</strain>
    </source>
</reference>
<keyword evidence="3" id="KW-1185">Reference proteome</keyword>
<name>A0A0N0IB90_9GAMM</name>
<dbReference type="Gene3D" id="3.40.50.150">
    <property type="entry name" value="Vaccinia Virus protein VP39"/>
    <property type="match status" value="1"/>
</dbReference>
<dbReference type="InterPro" id="IPR041698">
    <property type="entry name" value="Methyltransf_25"/>
</dbReference>
<dbReference type="InterPro" id="IPR029063">
    <property type="entry name" value="SAM-dependent_MTases_sf"/>
</dbReference>
<sequence length="274" mass="31276">MIIIDQLNFAEMYQQHMKQANRSRKDPIHWDQKAEKMATTVFNPQDCYLQDFQSLMNFNGAQSILDVGCGPGSVCLSIADKFQKIIGIDYSQGMLYVAQKRADSLAIHHAEFHCKAWEDDWSDLPQVDIAVASRSTLVMDLKTALLKLNRQALARVYTTHRVNPTFIDTKILQAIGREVIGLPTYIYAVNILQQLGINPQVNYIRGSQNSPEFANFDDFVESINRSLKDLTALEKEKLHHYYAKCCQSNQPVAYSARDWAMVAWEVVDESELHL</sequence>
<dbReference type="AlphaFoldDB" id="A0A0N0IB90"/>
<comment type="caution">
    <text evidence="2">The sequence shown here is derived from an EMBL/GenBank/DDBJ whole genome shotgun (WGS) entry which is preliminary data.</text>
</comment>
<dbReference type="SUPFAM" id="SSF53335">
    <property type="entry name" value="S-adenosyl-L-methionine-dependent methyltransferases"/>
    <property type="match status" value="1"/>
</dbReference>
<evidence type="ECO:0000313" key="3">
    <source>
        <dbReference type="Proteomes" id="UP000053226"/>
    </source>
</evidence>
<proteinExistence type="predicted"/>
<dbReference type="Pfam" id="PF13649">
    <property type="entry name" value="Methyltransf_25"/>
    <property type="match status" value="1"/>
</dbReference>